<reference evidence="2" key="1">
    <citation type="journal article" date="2022" name="Int. J. Mol. Sci.">
        <title>Draft Genome of Tanacetum Coccineum: Genomic Comparison of Closely Related Tanacetum-Family Plants.</title>
        <authorList>
            <person name="Yamashiro T."/>
            <person name="Shiraishi A."/>
            <person name="Nakayama K."/>
            <person name="Satake H."/>
        </authorList>
    </citation>
    <scope>NUCLEOTIDE SEQUENCE</scope>
</reference>
<gene>
    <name evidence="2" type="ORF">Tco_0937784</name>
</gene>
<feature type="compositionally biased region" description="Low complexity" evidence="1">
    <location>
        <begin position="125"/>
        <end position="137"/>
    </location>
</feature>
<keyword evidence="3" id="KW-1185">Reference proteome</keyword>
<feature type="region of interest" description="Disordered" evidence="1">
    <location>
        <begin position="155"/>
        <end position="184"/>
    </location>
</feature>
<comment type="caution">
    <text evidence="2">The sequence shown here is derived from an EMBL/GenBank/DDBJ whole genome shotgun (WGS) entry which is preliminary data.</text>
</comment>
<evidence type="ECO:0000256" key="1">
    <source>
        <dbReference type="SAM" id="MobiDB-lite"/>
    </source>
</evidence>
<dbReference type="Proteomes" id="UP001151760">
    <property type="component" value="Unassembled WGS sequence"/>
</dbReference>
<protein>
    <submittedName>
        <fullName evidence="2">Uncharacterized protein</fullName>
    </submittedName>
</protein>
<reference evidence="2" key="2">
    <citation type="submission" date="2022-01" db="EMBL/GenBank/DDBJ databases">
        <authorList>
            <person name="Yamashiro T."/>
            <person name="Shiraishi A."/>
            <person name="Satake H."/>
            <person name="Nakayama K."/>
        </authorList>
    </citation>
    <scope>NUCLEOTIDE SEQUENCE</scope>
</reference>
<organism evidence="2 3">
    <name type="scientific">Tanacetum coccineum</name>
    <dbReference type="NCBI Taxonomy" id="301880"/>
    <lineage>
        <taxon>Eukaryota</taxon>
        <taxon>Viridiplantae</taxon>
        <taxon>Streptophyta</taxon>
        <taxon>Embryophyta</taxon>
        <taxon>Tracheophyta</taxon>
        <taxon>Spermatophyta</taxon>
        <taxon>Magnoliopsida</taxon>
        <taxon>eudicotyledons</taxon>
        <taxon>Gunneridae</taxon>
        <taxon>Pentapetalae</taxon>
        <taxon>asterids</taxon>
        <taxon>campanulids</taxon>
        <taxon>Asterales</taxon>
        <taxon>Asteraceae</taxon>
        <taxon>Asteroideae</taxon>
        <taxon>Anthemideae</taxon>
        <taxon>Anthemidinae</taxon>
        <taxon>Tanacetum</taxon>
    </lineage>
</organism>
<evidence type="ECO:0000313" key="2">
    <source>
        <dbReference type="EMBL" id="GJT37919.1"/>
    </source>
</evidence>
<accession>A0ABQ5DLH1</accession>
<evidence type="ECO:0000313" key="3">
    <source>
        <dbReference type="Proteomes" id="UP001151760"/>
    </source>
</evidence>
<dbReference type="EMBL" id="BQNB010015263">
    <property type="protein sequence ID" value="GJT37919.1"/>
    <property type="molecule type" value="Genomic_DNA"/>
</dbReference>
<name>A0ABQ5DLH1_9ASTR</name>
<sequence>MTEFATMVRQDTDKIYRRLDDVQDDRLLMSGRLNMLHRDRSAYARTTLLMEREARLSRKAWGWSMDASDTAHSDVRVLRTTVLAQQTEIAALRAADRARQAQLVETLRLMSTLQTQKMAPKRTTKSTLATTTTPTTSVTDEQLKRLIDQGVANALAARDADRSRNGEDSHDSGTGIRRQAPFAR</sequence>
<feature type="compositionally biased region" description="Basic and acidic residues" evidence="1">
    <location>
        <begin position="158"/>
        <end position="171"/>
    </location>
</feature>
<proteinExistence type="predicted"/>
<feature type="region of interest" description="Disordered" evidence="1">
    <location>
        <begin position="115"/>
        <end position="137"/>
    </location>
</feature>